<dbReference type="PANTHER" id="PTHR21266:SF59">
    <property type="entry name" value="BLR4922 PROTEIN"/>
    <property type="match status" value="1"/>
</dbReference>
<dbReference type="Gene3D" id="2.102.10.10">
    <property type="entry name" value="Rieske [2Fe-2S] iron-sulphur domain"/>
    <property type="match status" value="1"/>
</dbReference>
<dbReference type="EMBL" id="AAUJ02000001">
    <property type="protein sequence ID" value="EED66942.1"/>
    <property type="molecule type" value="Genomic_DNA"/>
</dbReference>
<feature type="domain" description="Rieske" evidence="6">
    <location>
        <begin position="27"/>
        <end position="133"/>
    </location>
</feature>
<keyword evidence="5" id="KW-0411">Iron-sulfur</keyword>
<evidence type="ECO:0000313" key="7">
    <source>
        <dbReference type="EMBL" id="EED66942.1"/>
    </source>
</evidence>
<name>B7X5F0_COMTK</name>
<evidence type="ECO:0000313" key="8">
    <source>
        <dbReference type="Proteomes" id="UP000003039"/>
    </source>
</evidence>
<dbReference type="InterPro" id="IPR017941">
    <property type="entry name" value="Rieske_2Fe-2S"/>
</dbReference>
<dbReference type="SUPFAM" id="SSF55961">
    <property type="entry name" value="Bet v1-like"/>
    <property type="match status" value="1"/>
</dbReference>
<keyword evidence="4" id="KW-0408">Iron</keyword>
<dbReference type="PROSITE" id="PS51296">
    <property type="entry name" value="RIESKE"/>
    <property type="match status" value="1"/>
</dbReference>
<proteinExistence type="predicted"/>
<dbReference type="RefSeq" id="WP_003054175.1">
    <property type="nucleotide sequence ID" value="NZ_AAUJ02000001.1"/>
</dbReference>
<dbReference type="InterPro" id="IPR036922">
    <property type="entry name" value="Rieske_2Fe-2S_sf"/>
</dbReference>
<dbReference type="PANTHER" id="PTHR21266">
    <property type="entry name" value="IRON-SULFUR DOMAIN CONTAINING PROTEIN"/>
    <property type="match status" value="1"/>
</dbReference>
<accession>B7X5F0</accession>
<dbReference type="GO" id="GO:0051537">
    <property type="term" value="F:2 iron, 2 sulfur cluster binding"/>
    <property type="evidence" value="ECO:0007669"/>
    <property type="project" value="UniProtKB-KW"/>
</dbReference>
<gene>
    <name evidence="7" type="ORF">CtesDRAFT_PD1888</name>
</gene>
<keyword evidence="7" id="KW-0223">Dioxygenase</keyword>
<dbReference type="AlphaFoldDB" id="B7X5F0"/>
<organism evidence="7 8">
    <name type="scientific">Comamonas testosteroni (strain DSM 14576 / KF-1)</name>
    <name type="common">Pseudomonas testosteroni</name>
    <dbReference type="NCBI Taxonomy" id="399795"/>
    <lineage>
        <taxon>Bacteria</taxon>
        <taxon>Pseudomonadati</taxon>
        <taxon>Pseudomonadota</taxon>
        <taxon>Betaproteobacteria</taxon>
        <taxon>Burkholderiales</taxon>
        <taxon>Comamonadaceae</taxon>
        <taxon>Comamonas</taxon>
    </lineage>
</organism>
<dbReference type="eggNOG" id="COG4638">
    <property type="taxonomic scope" value="Bacteria"/>
</dbReference>
<dbReference type="PROSITE" id="PS00570">
    <property type="entry name" value="RING_HYDROXYL_ALPHA"/>
    <property type="match status" value="1"/>
</dbReference>
<evidence type="ECO:0000256" key="5">
    <source>
        <dbReference type="ARBA" id="ARBA00023014"/>
    </source>
</evidence>
<dbReference type="InterPro" id="IPR045623">
    <property type="entry name" value="LigXa_C"/>
</dbReference>
<dbReference type="SUPFAM" id="SSF50022">
    <property type="entry name" value="ISP domain"/>
    <property type="match status" value="1"/>
</dbReference>
<dbReference type="Pfam" id="PF19301">
    <property type="entry name" value="LigXa_C"/>
    <property type="match status" value="1"/>
</dbReference>
<dbReference type="Proteomes" id="UP000003039">
    <property type="component" value="Unassembled WGS sequence"/>
</dbReference>
<sequence length="437" mass="49022">MLNHEDNQLLTSTLPQTGMGDYFRRFWQPVLLSCELPDADGPPKKVKILGEDLLAFRDTDGLVGLVDHVCSHRGASLYYGRNEENGIRCVFHGLKFDRHGKCIDIPIAAPGTCREKLNLKSYPTHEAGGYIWAYMGPREETPEFPAMEFTAVPANHVYVSKKWQDCNWAQCLEGAIDTAHFSFLHMVIAKDEEEALSKLQHAAIGAQSAQNARIRWVKDDPTPKFEVLETDVGLTIGGARKADGDDLYWRIAQFLHPNHALVPSAFPGENYHGQTFVPVDDHSCWIYTYTWNPDRPLTDEEIARCKIGHTVHAQVDDNYVPLRTKGNDYLIDRAAQKSHSFTGIEGVSEQDAAIQDSQGSIADRTREHLFPTDVGVARFRRHMLQAVRALKETQQAPKAAAPAGSYKMRSGGWVAHKDKKLHEVMVERFGHQQGIVA</sequence>
<evidence type="ECO:0000256" key="3">
    <source>
        <dbReference type="ARBA" id="ARBA00023002"/>
    </source>
</evidence>
<reference evidence="7 8" key="1">
    <citation type="journal article" date="2004" name="Appl. Environ. Microbiol.">
        <title>Mineralization of individual congeners of linear alkylbenzenesulfonate by defined pairs of heterotrophic bacteria.</title>
        <authorList>
            <person name="Schleheck D."/>
            <person name="Knepper T.P."/>
            <person name="Fischer K."/>
            <person name="Cook A.M."/>
        </authorList>
    </citation>
    <scope>NUCLEOTIDE SEQUENCE [LARGE SCALE GENOMIC DNA]</scope>
    <source>
        <strain evidence="8">DSM 14576 / KF-1</strain>
    </source>
</reference>
<evidence type="ECO:0000256" key="4">
    <source>
        <dbReference type="ARBA" id="ARBA00023004"/>
    </source>
</evidence>
<comment type="caution">
    <text evidence="7">The sequence shown here is derived from an EMBL/GenBank/DDBJ whole genome shotgun (WGS) entry which is preliminary data.</text>
</comment>
<dbReference type="GO" id="GO:0018620">
    <property type="term" value="F:phthalate 4,5-dioxygenase activity"/>
    <property type="evidence" value="ECO:0007669"/>
    <property type="project" value="UniProtKB-EC"/>
</dbReference>
<dbReference type="OrthoDB" id="9790995at2"/>
<evidence type="ECO:0000256" key="2">
    <source>
        <dbReference type="ARBA" id="ARBA00022723"/>
    </source>
</evidence>
<dbReference type="CDD" id="cd03479">
    <property type="entry name" value="Rieske_RO_Alpha_PhDO_like"/>
    <property type="match status" value="1"/>
</dbReference>
<dbReference type="GO" id="GO:0005506">
    <property type="term" value="F:iron ion binding"/>
    <property type="evidence" value="ECO:0007669"/>
    <property type="project" value="InterPro"/>
</dbReference>
<dbReference type="EC" id="1.14.12.7" evidence="7"/>
<dbReference type="Pfam" id="PF00355">
    <property type="entry name" value="Rieske"/>
    <property type="match status" value="1"/>
</dbReference>
<keyword evidence="3 7" id="KW-0560">Oxidoreductase</keyword>
<dbReference type="InterPro" id="IPR015881">
    <property type="entry name" value="ARHD_Rieske_2Fe_2S"/>
</dbReference>
<protein>
    <submittedName>
        <fullName evidence="7">Phthalate 4,5-dioxygenase</fullName>
        <ecNumber evidence="7">1.14.12.7</ecNumber>
    </submittedName>
</protein>
<keyword evidence="2" id="KW-0479">Metal-binding</keyword>
<dbReference type="InterPro" id="IPR050584">
    <property type="entry name" value="Cholesterol_7-desaturase"/>
</dbReference>
<evidence type="ECO:0000259" key="6">
    <source>
        <dbReference type="PROSITE" id="PS51296"/>
    </source>
</evidence>
<keyword evidence="1" id="KW-0001">2Fe-2S</keyword>
<evidence type="ECO:0000256" key="1">
    <source>
        <dbReference type="ARBA" id="ARBA00022714"/>
    </source>
</evidence>